<name>A0ABX1NFV8_9RHOO</name>
<keyword evidence="3" id="KW-0347">Helicase</keyword>
<dbReference type="InterPro" id="IPR006935">
    <property type="entry name" value="Helicase/UvrB_N"/>
</dbReference>
<dbReference type="Pfam" id="PF00271">
    <property type="entry name" value="Helicase_C"/>
    <property type="match status" value="1"/>
</dbReference>
<dbReference type="Gene3D" id="3.40.50.300">
    <property type="entry name" value="P-loop containing nucleotide triphosphate hydrolases"/>
    <property type="match status" value="2"/>
</dbReference>
<dbReference type="InterPro" id="IPR027417">
    <property type="entry name" value="P-loop_NTPase"/>
</dbReference>
<dbReference type="SUPFAM" id="SSF52540">
    <property type="entry name" value="P-loop containing nucleoside triphosphate hydrolases"/>
    <property type="match status" value="1"/>
</dbReference>
<feature type="domain" description="Helicase C-terminal" evidence="2">
    <location>
        <begin position="225"/>
        <end position="382"/>
    </location>
</feature>
<evidence type="ECO:0000259" key="1">
    <source>
        <dbReference type="PROSITE" id="PS51192"/>
    </source>
</evidence>
<keyword evidence="3" id="KW-0067">ATP-binding</keyword>
<dbReference type="PANTHER" id="PTHR47396">
    <property type="entry name" value="TYPE I RESTRICTION ENZYME ECOKI R PROTEIN"/>
    <property type="match status" value="1"/>
</dbReference>
<evidence type="ECO:0000313" key="3">
    <source>
        <dbReference type="EMBL" id="NMF98201.1"/>
    </source>
</evidence>
<accession>A0ABX1NFV8</accession>
<dbReference type="RefSeq" id="WP_169140913.1">
    <property type="nucleotide sequence ID" value="NZ_WTVS01000023.1"/>
</dbReference>
<sequence>MTLTLFEPKIDSNITFPPPRDFQVIAHEALRDGIRQGHRCQLAMAPTGAGKAYLGLRVCHEALQKGRRALFVADREALIQQVSETADRYGLVNHGIIMADHWRTNPSMPLQIASVQTLASRGWPTADVIVIDECHSMYSTWTDHVMRTRAAVVGLSATPFSHGLGRIFSRLVNATTMAELVRAGVLVPMRVFSCTRPDMTGAETSGGEWTENAAAERGMVIIGDVVAEWARFASDRKTIVFGATIAHCEEIARQFNGVGIMAAVYSRHTKPEDRRALLAEYRKPDSAIRVLISVEALAKGFDVPDVGCVCDCRPLRKSLSTAIQMWGRGLRASPATRKTDCILLDFSGNIIRFAADFENVYHNGLVALDDGEKLDRTIRRESGETVPKACPACGFTPFAGRCMSCGHEAKSKCDIEHEAGVMREIRIGKTKYADDDRHLWEQVVAYAREYSAPAKQYGRARYLYRDIAGAEPPQTFTLEGTPAVPITRNVANKIRSINIAYSRRCVA</sequence>
<dbReference type="SMART" id="SM00490">
    <property type="entry name" value="HELICc"/>
    <property type="match status" value="1"/>
</dbReference>
<dbReference type="Pfam" id="PF04851">
    <property type="entry name" value="ResIII"/>
    <property type="match status" value="1"/>
</dbReference>
<feature type="domain" description="Helicase ATP-binding" evidence="1">
    <location>
        <begin position="32"/>
        <end position="177"/>
    </location>
</feature>
<keyword evidence="3" id="KW-0378">Hydrolase</keyword>
<evidence type="ECO:0000259" key="2">
    <source>
        <dbReference type="PROSITE" id="PS51194"/>
    </source>
</evidence>
<keyword evidence="3" id="KW-0547">Nucleotide-binding</keyword>
<organism evidence="3 4">
    <name type="scientific">Aromatoleum toluolicum</name>
    <dbReference type="NCBI Taxonomy" id="90060"/>
    <lineage>
        <taxon>Bacteria</taxon>
        <taxon>Pseudomonadati</taxon>
        <taxon>Pseudomonadota</taxon>
        <taxon>Betaproteobacteria</taxon>
        <taxon>Rhodocyclales</taxon>
        <taxon>Rhodocyclaceae</taxon>
        <taxon>Aromatoleum</taxon>
    </lineage>
</organism>
<proteinExistence type="predicted"/>
<evidence type="ECO:0000313" key="4">
    <source>
        <dbReference type="Proteomes" id="UP000634522"/>
    </source>
</evidence>
<dbReference type="InterPro" id="IPR001650">
    <property type="entry name" value="Helicase_C-like"/>
</dbReference>
<comment type="caution">
    <text evidence="3">The sequence shown here is derived from an EMBL/GenBank/DDBJ whole genome shotgun (WGS) entry which is preliminary data.</text>
</comment>
<dbReference type="GO" id="GO:0004386">
    <property type="term" value="F:helicase activity"/>
    <property type="evidence" value="ECO:0007669"/>
    <property type="project" value="UniProtKB-KW"/>
</dbReference>
<gene>
    <name evidence="3" type="ORF">GPA27_12475</name>
</gene>
<dbReference type="PANTHER" id="PTHR47396:SF1">
    <property type="entry name" value="ATP-DEPENDENT HELICASE IRC3-RELATED"/>
    <property type="match status" value="1"/>
</dbReference>
<reference evidence="3 4" key="1">
    <citation type="submission" date="2019-12" db="EMBL/GenBank/DDBJ databases">
        <title>Comparative genomics gives insights into the taxonomy of the Azoarcus-Aromatoleum group and reveals separate origins of nif in the plant-associated Azoarcus and non-plant-associated Aromatoleum sub-groups.</title>
        <authorList>
            <person name="Lafos M."/>
            <person name="Maluk M."/>
            <person name="Batista M."/>
            <person name="Junghare M."/>
            <person name="Carmona M."/>
            <person name="Faoro H."/>
            <person name="Cruz L.M."/>
            <person name="Battistoni F."/>
            <person name="De Souza E."/>
            <person name="Pedrosa F."/>
            <person name="Chen W.-M."/>
            <person name="Poole P.S."/>
            <person name="Dixon R.A."/>
            <person name="James E.K."/>
        </authorList>
    </citation>
    <scope>NUCLEOTIDE SEQUENCE [LARGE SCALE GENOMIC DNA]</scope>
    <source>
        <strain evidence="3 4">T</strain>
    </source>
</reference>
<dbReference type="InterPro" id="IPR014001">
    <property type="entry name" value="Helicase_ATP-bd"/>
</dbReference>
<keyword evidence="4" id="KW-1185">Reference proteome</keyword>
<dbReference type="PROSITE" id="PS51194">
    <property type="entry name" value="HELICASE_CTER"/>
    <property type="match status" value="1"/>
</dbReference>
<dbReference type="Proteomes" id="UP000634522">
    <property type="component" value="Unassembled WGS sequence"/>
</dbReference>
<protein>
    <submittedName>
        <fullName evidence="3">Helicase</fullName>
    </submittedName>
</protein>
<dbReference type="EMBL" id="WTVS01000023">
    <property type="protein sequence ID" value="NMF98201.1"/>
    <property type="molecule type" value="Genomic_DNA"/>
</dbReference>
<dbReference type="InterPro" id="IPR050742">
    <property type="entry name" value="Helicase_Restrict-Modif_Enz"/>
</dbReference>
<dbReference type="SMART" id="SM00487">
    <property type="entry name" value="DEXDc"/>
    <property type="match status" value="1"/>
</dbReference>
<dbReference type="PROSITE" id="PS51192">
    <property type="entry name" value="HELICASE_ATP_BIND_1"/>
    <property type="match status" value="1"/>
</dbReference>